<evidence type="ECO:0000256" key="7">
    <source>
        <dbReference type="ARBA" id="ARBA00023242"/>
    </source>
</evidence>
<dbReference type="GO" id="GO:0005634">
    <property type="term" value="C:nucleus"/>
    <property type="evidence" value="ECO:0007669"/>
    <property type="project" value="UniProtKB-SubCell"/>
</dbReference>
<dbReference type="AlphaFoldDB" id="A0A0D2GR48"/>
<sequence length="340" mass="38002">MASMPEIPIPGRTTEHKYGREYGTFRRGQYLFPHDEKERDRLDVMHTMIKVARPMGMRYTHCPTNALSARPGPLGQRPRVLDLGCGTGIWMIEMASSFPAAEFVGVDIHNMGPPTLLPNIGIRAPWDYEGPWALGEKSWDIIRLQMGLGSVSDWPGLYSKILRHLTPGTGWFESIEIDFQPRCDDNTLRPGKLTEWWDSYIKGTYEAMNRRLAYDPGTGDLLRVIGFKDIHHAVYRIPLNDAWPEDKAEKRAALWWHVAMSPGHATTGGYGLEAMSLAALCGLNNWPVDHVKRLCNEALAQAADPNVHAYNNLHIWWARAGGEDEKGDGLASGSGQSALS</sequence>
<evidence type="ECO:0000256" key="9">
    <source>
        <dbReference type="ARBA" id="ARBA00041581"/>
    </source>
</evidence>
<dbReference type="RefSeq" id="XP_013267934.1">
    <property type="nucleotide sequence ID" value="XM_013412480.1"/>
</dbReference>
<evidence type="ECO:0000256" key="6">
    <source>
        <dbReference type="ARBA" id="ARBA00023163"/>
    </source>
</evidence>
<name>A0A0D2GR48_9EURO</name>
<reference evidence="11 12" key="1">
    <citation type="submission" date="2015-01" db="EMBL/GenBank/DDBJ databases">
        <title>The Genome Sequence of Rhinocladiella mackenzie CBS 650.93.</title>
        <authorList>
            <consortium name="The Broad Institute Genomics Platform"/>
            <person name="Cuomo C."/>
            <person name="de Hoog S."/>
            <person name="Gorbushina A."/>
            <person name="Stielow B."/>
            <person name="Teixiera M."/>
            <person name="Abouelleil A."/>
            <person name="Chapman S.B."/>
            <person name="Priest M."/>
            <person name="Young S.K."/>
            <person name="Wortman J."/>
            <person name="Nusbaum C."/>
            <person name="Birren B."/>
        </authorList>
    </citation>
    <scope>NUCLEOTIDE SEQUENCE [LARGE SCALE GENOMIC DNA]</scope>
    <source>
        <strain evidence="11 12">CBS 650.93</strain>
    </source>
</reference>
<evidence type="ECO:0000256" key="5">
    <source>
        <dbReference type="ARBA" id="ARBA00023015"/>
    </source>
</evidence>
<accession>A0A0D2GR48</accession>
<dbReference type="OrthoDB" id="2013972at2759"/>
<dbReference type="Gene3D" id="3.40.50.150">
    <property type="entry name" value="Vaccinia Virus protein VP39"/>
    <property type="match status" value="1"/>
</dbReference>
<dbReference type="Pfam" id="PF13489">
    <property type="entry name" value="Methyltransf_23"/>
    <property type="match status" value="1"/>
</dbReference>
<organism evidence="11 12">
    <name type="scientific">Rhinocladiella mackenziei CBS 650.93</name>
    <dbReference type="NCBI Taxonomy" id="1442369"/>
    <lineage>
        <taxon>Eukaryota</taxon>
        <taxon>Fungi</taxon>
        <taxon>Dikarya</taxon>
        <taxon>Ascomycota</taxon>
        <taxon>Pezizomycotina</taxon>
        <taxon>Eurotiomycetes</taxon>
        <taxon>Chaetothyriomycetidae</taxon>
        <taxon>Chaetothyriales</taxon>
        <taxon>Herpotrichiellaceae</taxon>
        <taxon>Rhinocladiella</taxon>
    </lineage>
</organism>
<dbReference type="EMBL" id="KN847482">
    <property type="protein sequence ID" value="KIX00798.1"/>
    <property type="molecule type" value="Genomic_DNA"/>
</dbReference>
<dbReference type="GO" id="GO:0008168">
    <property type="term" value="F:methyltransferase activity"/>
    <property type="evidence" value="ECO:0007669"/>
    <property type="project" value="UniProtKB-KW"/>
</dbReference>
<proteinExistence type="inferred from homology"/>
<keyword evidence="3" id="KW-0808">Transferase</keyword>
<evidence type="ECO:0000256" key="8">
    <source>
        <dbReference type="ARBA" id="ARBA00038158"/>
    </source>
</evidence>
<dbReference type="HOGENOM" id="CLU_010595_2_0_1"/>
<evidence type="ECO:0000313" key="12">
    <source>
        <dbReference type="Proteomes" id="UP000053617"/>
    </source>
</evidence>
<keyword evidence="5" id="KW-0805">Transcription regulation</keyword>
<dbReference type="GeneID" id="25297934"/>
<comment type="subcellular location">
    <subcellularLocation>
        <location evidence="1">Nucleus</location>
    </subcellularLocation>
</comment>
<evidence type="ECO:0000256" key="3">
    <source>
        <dbReference type="ARBA" id="ARBA00022679"/>
    </source>
</evidence>
<dbReference type="STRING" id="1442369.A0A0D2GR48"/>
<evidence type="ECO:0000313" key="11">
    <source>
        <dbReference type="EMBL" id="KIX00798.1"/>
    </source>
</evidence>
<evidence type="ECO:0000256" key="1">
    <source>
        <dbReference type="ARBA" id="ARBA00004123"/>
    </source>
</evidence>
<dbReference type="SUPFAM" id="SSF53335">
    <property type="entry name" value="S-adenosyl-L-methionine-dependent methyltransferases"/>
    <property type="match status" value="1"/>
</dbReference>
<comment type="similarity">
    <text evidence="8">Belongs to the methyltransferase superfamily. LaeA methyltransferase family.</text>
</comment>
<comment type="catalytic activity">
    <reaction evidence="10">
        <text>L-methionyl-[protein] + S-adenosyl-L-methionine = S-methyl-L-methionyl-[protein] + S-adenosyl-L-homocysteine</text>
        <dbReference type="Rhea" id="RHEA:60560"/>
        <dbReference type="Rhea" id="RHEA-COMP:12313"/>
        <dbReference type="Rhea" id="RHEA-COMP:15592"/>
        <dbReference type="ChEBI" id="CHEBI:16044"/>
        <dbReference type="ChEBI" id="CHEBI:57856"/>
        <dbReference type="ChEBI" id="CHEBI:59789"/>
        <dbReference type="ChEBI" id="CHEBI:142742"/>
    </reaction>
    <physiologicalReaction direction="left-to-right" evidence="10">
        <dbReference type="Rhea" id="RHEA:60561"/>
    </physiologicalReaction>
</comment>
<dbReference type="GO" id="GO:0032259">
    <property type="term" value="P:methylation"/>
    <property type="evidence" value="ECO:0007669"/>
    <property type="project" value="UniProtKB-KW"/>
</dbReference>
<keyword evidence="7" id="KW-0539">Nucleus</keyword>
<keyword evidence="6" id="KW-0804">Transcription</keyword>
<keyword evidence="12" id="KW-1185">Reference proteome</keyword>
<dbReference type="InterPro" id="IPR029063">
    <property type="entry name" value="SAM-dependent_MTases_sf"/>
</dbReference>
<dbReference type="CDD" id="cd02440">
    <property type="entry name" value="AdoMet_MTases"/>
    <property type="match status" value="1"/>
</dbReference>
<dbReference type="VEuPathDB" id="FungiDB:Z518_09863"/>
<dbReference type="PANTHER" id="PTHR43591:SF30">
    <property type="entry name" value="PROTEIN-METHIONINE METHYLTRANSFERASE LAEA"/>
    <property type="match status" value="1"/>
</dbReference>
<keyword evidence="4" id="KW-0949">S-adenosyl-L-methionine</keyword>
<dbReference type="PANTHER" id="PTHR43591">
    <property type="entry name" value="METHYLTRANSFERASE"/>
    <property type="match status" value="1"/>
</dbReference>
<protein>
    <recommendedName>
        <fullName evidence="9">Velvet complex subunit laeA</fullName>
    </recommendedName>
</protein>
<dbReference type="Proteomes" id="UP000053617">
    <property type="component" value="Unassembled WGS sequence"/>
</dbReference>
<keyword evidence="2" id="KW-0489">Methyltransferase</keyword>
<evidence type="ECO:0000256" key="10">
    <source>
        <dbReference type="ARBA" id="ARBA00047870"/>
    </source>
</evidence>
<evidence type="ECO:0000256" key="4">
    <source>
        <dbReference type="ARBA" id="ARBA00022691"/>
    </source>
</evidence>
<evidence type="ECO:0000256" key="2">
    <source>
        <dbReference type="ARBA" id="ARBA00022603"/>
    </source>
</evidence>
<gene>
    <name evidence="11" type="ORF">Z518_09863</name>
</gene>